<protein>
    <submittedName>
        <fullName evidence="1">Uncharacterized protein</fullName>
    </submittedName>
</protein>
<evidence type="ECO:0000313" key="2">
    <source>
        <dbReference type="Proteomes" id="UP000828048"/>
    </source>
</evidence>
<keyword evidence="2" id="KW-1185">Reference proteome</keyword>
<proteinExistence type="predicted"/>
<evidence type="ECO:0000313" key="1">
    <source>
        <dbReference type="EMBL" id="KAH7834367.1"/>
    </source>
</evidence>
<comment type="caution">
    <text evidence="1">The sequence shown here is derived from an EMBL/GenBank/DDBJ whole genome shotgun (WGS) entry which is preliminary data.</text>
</comment>
<dbReference type="EMBL" id="CM037152">
    <property type="protein sequence ID" value="KAH7834367.1"/>
    <property type="molecule type" value="Genomic_DNA"/>
</dbReference>
<dbReference type="Proteomes" id="UP000828048">
    <property type="component" value="Chromosome 2"/>
</dbReference>
<organism evidence="1 2">
    <name type="scientific">Vaccinium darrowii</name>
    <dbReference type="NCBI Taxonomy" id="229202"/>
    <lineage>
        <taxon>Eukaryota</taxon>
        <taxon>Viridiplantae</taxon>
        <taxon>Streptophyta</taxon>
        <taxon>Embryophyta</taxon>
        <taxon>Tracheophyta</taxon>
        <taxon>Spermatophyta</taxon>
        <taxon>Magnoliopsida</taxon>
        <taxon>eudicotyledons</taxon>
        <taxon>Gunneridae</taxon>
        <taxon>Pentapetalae</taxon>
        <taxon>asterids</taxon>
        <taxon>Ericales</taxon>
        <taxon>Ericaceae</taxon>
        <taxon>Vaccinioideae</taxon>
        <taxon>Vaccinieae</taxon>
        <taxon>Vaccinium</taxon>
    </lineage>
</organism>
<accession>A0ACB7X123</accession>
<gene>
    <name evidence="1" type="ORF">Vadar_015278</name>
</gene>
<sequence length="699" mass="80499">MERANSDQVVVIIDQETTKNQSPDHQPHPKNPIHTTQSLHTPTRTKTLRRLSFSKPKSRNVEFNHPPVSRIHGPEFEELQPLNESYLTSDDDDSDGYDYDDEEEDLEEDEGGIGKEKLHGRKKKTKKINCRALIEWTLFIIIVINLFCSLTIESLKNHNTWGLENWKWCLMVMVTFSGRLVSGWVISFFVFVIERNFMLRERVLYFVYGLRKSFQNCVWLALVLLAWTIMFNAKVHKKNKMLKKVFQALVAVLVGATIWLIKIILVKTLASSFHVATYFDRMKESVFHHYILDTLSGPPMDDSVVAQRHNSHLITTSQSLPPKLRKTNMVYSKRFGSKRLDMEKLRKLSTGSASAWNVKRLVNYVRSFGLPTVSTTVDEFGRAESEITSEWGARTAAKRIFKNVAKPGAKYIEEEDLMRFLNRVEIHTIFPLFEGALETGRITKSAFRNWVVRAYFERKSLAHSLNDTKTAVQQLHKLASAVVSVIIVVVFLLLMGLATTKLIFFVITQMVLVGVMFHSTCKTTFESIIFVFVMHPFDIGDRCVIDGVQMVVEEMNILTTVFLRYDNEKIYYPNSVLLTKPISNYYRSPEMGDGVDFTVDISTSMESINALKKAIQIYIESRPKNWNPRHAVIVTGIEDMNKMTMCLCVQHTINHQNYGERNTRMTDLILELKKIFEELGIKYHLLPQEIVLTKVNASK</sequence>
<name>A0ACB7X123_9ERIC</name>
<reference evidence="1 2" key="1">
    <citation type="journal article" date="2021" name="Hortic Res">
        <title>High-quality reference genome and annotation aids understanding of berry development for evergreen blueberry (Vaccinium darrowii).</title>
        <authorList>
            <person name="Yu J."/>
            <person name="Hulse-Kemp A.M."/>
            <person name="Babiker E."/>
            <person name="Staton M."/>
        </authorList>
    </citation>
    <scope>NUCLEOTIDE SEQUENCE [LARGE SCALE GENOMIC DNA]</scope>
    <source>
        <strain evidence="2">cv. NJ 8807/NJ 8810</strain>
        <tissue evidence="1">Young leaf</tissue>
    </source>
</reference>